<name>A0A137T1B5_9BACT</name>
<evidence type="ECO:0000313" key="11">
    <source>
        <dbReference type="Proteomes" id="UP000070093"/>
    </source>
</evidence>
<keyword evidence="5" id="KW-0732">Signal</keyword>
<keyword evidence="6 8" id="KW-0472">Membrane</keyword>
<dbReference type="InterPro" id="IPR039426">
    <property type="entry name" value="TonB-dep_rcpt-like"/>
</dbReference>
<dbReference type="PANTHER" id="PTHR30069">
    <property type="entry name" value="TONB-DEPENDENT OUTER MEMBRANE RECEPTOR"/>
    <property type="match status" value="1"/>
</dbReference>
<dbReference type="NCBIfam" id="TIGR04057">
    <property type="entry name" value="SusC_RagA_signa"/>
    <property type="match status" value="1"/>
</dbReference>
<dbReference type="NCBIfam" id="TIGR04056">
    <property type="entry name" value="OMP_RagA_SusC"/>
    <property type="match status" value="1"/>
</dbReference>
<accession>A0A137T1B5</accession>
<dbReference type="Pfam" id="PF13715">
    <property type="entry name" value="CarbopepD_reg_2"/>
    <property type="match status" value="1"/>
</dbReference>
<keyword evidence="7 8" id="KW-0998">Cell outer membrane</keyword>
<dbReference type="InterPro" id="IPR012910">
    <property type="entry name" value="Plug_dom"/>
</dbReference>
<dbReference type="Gene3D" id="2.60.40.1120">
    <property type="entry name" value="Carboxypeptidase-like, regulatory domain"/>
    <property type="match status" value="1"/>
</dbReference>
<evidence type="ECO:0000256" key="2">
    <source>
        <dbReference type="ARBA" id="ARBA00022448"/>
    </source>
</evidence>
<dbReference type="SUPFAM" id="SSF56935">
    <property type="entry name" value="Porins"/>
    <property type="match status" value="1"/>
</dbReference>
<dbReference type="SUPFAM" id="SSF49464">
    <property type="entry name" value="Carboxypeptidase regulatory domain-like"/>
    <property type="match status" value="1"/>
</dbReference>
<dbReference type="Gene3D" id="2.40.170.20">
    <property type="entry name" value="TonB-dependent receptor, beta-barrel domain"/>
    <property type="match status" value="1"/>
</dbReference>
<proteinExistence type="inferred from homology"/>
<evidence type="ECO:0000256" key="4">
    <source>
        <dbReference type="ARBA" id="ARBA00022692"/>
    </source>
</evidence>
<dbReference type="Proteomes" id="UP000070093">
    <property type="component" value="Unassembled WGS sequence"/>
</dbReference>
<keyword evidence="10" id="KW-0675">Receptor</keyword>
<dbReference type="STRING" id="28125.HMPREF3202_00106"/>
<comment type="subcellular location">
    <subcellularLocation>
        <location evidence="1 8">Cell outer membrane</location>
        <topology evidence="1 8">Multi-pass membrane protein</topology>
    </subcellularLocation>
</comment>
<evidence type="ECO:0000256" key="3">
    <source>
        <dbReference type="ARBA" id="ARBA00022452"/>
    </source>
</evidence>
<dbReference type="InterPro" id="IPR036942">
    <property type="entry name" value="Beta-barrel_TonB_sf"/>
</dbReference>
<reference evidence="10 11" key="1">
    <citation type="submission" date="2016-02" db="EMBL/GenBank/DDBJ databases">
        <authorList>
            <person name="Wen L."/>
            <person name="He K."/>
            <person name="Yang H."/>
        </authorList>
    </citation>
    <scope>NUCLEOTIDE SEQUENCE [LARGE SCALE GENOMIC DNA]</scope>
    <source>
        <strain evidence="10 11">GED7880</strain>
    </source>
</reference>
<dbReference type="eggNOG" id="COG1629">
    <property type="taxonomic scope" value="Bacteria"/>
</dbReference>
<dbReference type="PANTHER" id="PTHR30069:SF29">
    <property type="entry name" value="HEMOGLOBIN AND HEMOGLOBIN-HAPTOGLOBIN-BINDING PROTEIN 1-RELATED"/>
    <property type="match status" value="1"/>
</dbReference>
<dbReference type="PROSITE" id="PS52016">
    <property type="entry name" value="TONB_DEPENDENT_REC_3"/>
    <property type="match status" value="1"/>
</dbReference>
<evidence type="ECO:0000256" key="5">
    <source>
        <dbReference type="ARBA" id="ARBA00022729"/>
    </source>
</evidence>
<evidence type="ECO:0000256" key="7">
    <source>
        <dbReference type="ARBA" id="ARBA00023237"/>
    </source>
</evidence>
<dbReference type="GO" id="GO:0009279">
    <property type="term" value="C:cell outer membrane"/>
    <property type="evidence" value="ECO:0007669"/>
    <property type="project" value="UniProtKB-SubCell"/>
</dbReference>
<dbReference type="EMBL" id="LTAG01000005">
    <property type="protein sequence ID" value="KXO18447.1"/>
    <property type="molecule type" value="Genomic_DNA"/>
</dbReference>
<dbReference type="GO" id="GO:0015344">
    <property type="term" value="F:siderophore uptake transmembrane transporter activity"/>
    <property type="evidence" value="ECO:0007669"/>
    <property type="project" value="TreeGrafter"/>
</dbReference>
<evidence type="ECO:0000256" key="8">
    <source>
        <dbReference type="PROSITE-ProRule" id="PRU01360"/>
    </source>
</evidence>
<evidence type="ECO:0000259" key="9">
    <source>
        <dbReference type="Pfam" id="PF07715"/>
    </source>
</evidence>
<dbReference type="Gene3D" id="2.170.130.10">
    <property type="entry name" value="TonB-dependent receptor, plug domain"/>
    <property type="match status" value="1"/>
</dbReference>
<evidence type="ECO:0000313" key="10">
    <source>
        <dbReference type="EMBL" id="KXO18447.1"/>
    </source>
</evidence>
<dbReference type="InterPro" id="IPR023996">
    <property type="entry name" value="TonB-dep_OMP_SusC/RagA"/>
</dbReference>
<dbReference type="InterPro" id="IPR008969">
    <property type="entry name" value="CarboxyPept-like_regulatory"/>
</dbReference>
<comment type="caution">
    <text evidence="10">The sequence shown here is derived from an EMBL/GenBank/DDBJ whole genome shotgun (WGS) entry which is preliminary data.</text>
</comment>
<sequence>MGGFPLMKMLFIHHSKHNIIYYFNKRDFMKKRLTLLFATLFLLIGTALAQKNVSGTVISSEDGLPVIGAAVKAAGSSVGTTTDLDGKFSFDLPAGETKVVISYVGMITQTLAASSGMNITLKPDSKNLEEVVVVGYGSAKKIGSLTGSVATVNSDKIKNAPSASVLDALQGQVAGLSVLSSSGVAGDNATSLSLHGIGSLGSSSTPLYVVDGIPTTSRSVMAMNPNDFKSVTILKDASSTSIYGSRAANGVIYITTKNGGFNSKATVTVRSQFGWNTLANKAFYEDFMSGDELYDFWKTSGLMSEAILNKRYDSNGYRYNTKWYEVFQQFNNPQTQNDITFEGGGDKVSYLSSVSQFHQKGTTIGNYYDRYTVRTNINARPKDWLRAGFNINLAYDKRQKNSSWGDSSASSNNPGGGLSYMLNPLFPSTDADGNALERYGFGFYNPEYIMSKRPDVYERYSVVGNTYVEIEPIKNLKIMSRIGTDLSYTRDNWLTYPSYIPANGNGARGKSTALQYSHTITNTIEYSFAINSIHHFTILGGQEGIKNNYDYYYALSTGQIVDGLMNLQNGKQANYSMKEEATASKFLSFFGRLNYNLKDRYFVDLSIRNDASSRFSANHRNATFWSVGFMWKLAKEKFMQPYKWVNDLNFKIDYGTQGNAAIGDYESLGLMTPGVNYNENGSLLYTQPQNAELTWETQKLFTVGFTGRLWNRFDFDISYYLRNTTDMLMLVPYAYTTGFSNLTSNVGSLRNSGIDIKLGVDIVRGKNYYVNAGAVFNYNKQTVTKLFGGKTRWEVANTGVAYVVGSPVMLYSPIYAGLNRETGAPMWYKAGANVDKTTKEETTEKFDAASLTQNTGKKRYAPINGGFNIAAGYKGFSLAADFAYVLGKYLTNNDAYFYDNAAQFLGYNQRKDVTDYWTVDNKDAKYPNWAKGYQMQFDTHLLENASFLRLKNFQLGYLFDQKLLGFQNVVQTVKLTFTARNLFTITGYKGLDPEINSNVVLGRVGNTKQFLFGVELTF</sequence>
<dbReference type="GO" id="GO:0044718">
    <property type="term" value="P:siderophore transmembrane transport"/>
    <property type="evidence" value="ECO:0007669"/>
    <property type="project" value="TreeGrafter"/>
</dbReference>
<keyword evidence="2 8" id="KW-0813">Transport</keyword>
<keyword evidence="4 8" id="KW-0812">Transmembrane</keyword>
<evidence type="ECO:0000256" key="6">
    <source>
        <dbReference type="ARBA" id="ARBA00023136"/>
    </source>
</evidence>
<gene>
    <name evidence="10" type="ORF">HMPREF3202_00106</name>
</gene>
<keyword evidence="3 8" id="KW-1134">Transmembrane beta strand</keyword>
<dbReference type="InterPro" id="IPR037066">
    <property type="entry name" value="Plug_dom_sf"/>
</dbReference>
<dbReference type="AlphaFoldDB" id="A0A137T1B5"/>
<organism evidence="10 11">
    <name type="scientific">Prevotella bivia</name>
    <dbReference type="NCBI Taxonomy" id="28125"/>
    <lineage>
        <taxon>Bacteria</taxon>
        <taxon>Pseudomonadati</taxon>
        <taxon>Bacteroidota</taxon>
        <taxon>Bacteroidia</taxon>
        <taxon>Bacteroidales</taxon>
        <taxon>Prevotellaceae</taxon>
        <taxon>Prevotella</taxon>
    </lineage>
</organism>
<dbReference type="InterPro" id="IPR023997">
    <property type="entry name" value="TonB-dep_OMP_SusC/RagA_CS"/>
</dbReference>
<protein>
    <submittedName>
        <fullName evidence="10">TonB-dependent receptor plug domain protein</fullName>
    </submittedName>
</protein>
<evidence type="ECO:0000256" key="1">
    <source>
        <dbReference type="ARBA" id="ARBA00004571"/>
    </source>
</evidence>
<comment type="similarity">
    <text evidence="8">Belongs to the TonB-dependent receptor family.</text>
</comment>
<feature type="domain" description="TonB-dependent receptor plug" evidence="9">
    <location>
        <begin position="144"/>
        <end position="251"/>
    </location>
</feature>
<dbReference type="Pfam" id="PF07715">
    <property type="entry name" value="Plug"/>
    <property type="match status" value="1"/>
</dbReference>
<dbReference type="PATRIC" id="fig|28125.4.peg.101"/>